<reference evidence="1" key="1">
    <citation type="submission" date="2024-07" db="EMBL/GenBank/DDBJ databases">
        <title>Metagenome and Metagenome-Assembled Genomes of Archaea from a hot spring from the geothermal field of Los Azufres, Mexico.</title>
        <authorList>
            <person name="Marin-Paredes R."/>
            <person name="Martinez-Romero E."/>
            <person name="Servin-Garciduenas L.E."/>
        </authorList>
    </citation>
    <scope>NUCLEOTIDE SEQUENCE</scope>
</reference>
<comment type="caution">
    <text evidence="1">The sequence shown here is derived from an EMBL/GenBank/DDBJ whole genome shotgun (WGS) entry which is preliminary data.</text>
</comment>
<sequence length="129" mass="13611">MLLNFLIRYLGAGIARSGIAISGVAKSDIDFVFSTNIEPSTYLFAVALADSVQYLFIFIVLGVGALAPMETPLGLTSYLAAVIGLSLFFSLLGVLPDARAGLYASGAFAAYLMTTAVFYPRPIYSTAPP</sequence>
<protein>
    <submittedName>
        <fullName evidence="1">Uncharacterized protein</fullName>
    </submittedName>
</protein>
<proteinExistence type="predicted"/>
<name>A0ACC6V2B3_9CREN</name>
<dbReference type="EMBL" id="JZWT02000021">
    <property type="protein sequence ID" value="MFB6491088.1"/>
    <property type="molecule type" value="Genomic_DNA"/>
</dbReference>
<gene>
    <name evidence="1" type="ORF">TU35_007610</name>
</gene>
<organism evidence="1 2">
    <name type="scientific">Thermoproteus sp. AZ2</name>
    <dbReference type="NCBI Taxonomy" id="1609232"/>
    <lineage>
        <taxon>Archaea</taxon>
        <taxon>Thermoproteota</taxon>
        <taxon>Thermoprotei</taxon>
        <taxon>Thermoproteales</taxon>
        <taxon>Thermoproteaceae</taxon>
        <taxon>Thermoproteus</taxon>
    </lineage>
</organism>
<evidence type="ECO:0000313" key="1">
    <source>
        <dbReference type="EMBL" id="MFB6491088.1"/>
    </source>
</evidence>
<evidence type="ECO:0000313" key="2">
    <source>
        <dbReference type="Proteomes" id="UP000033636"/>
    </source>
</evidence>
<accession>A0ACC6V2B3</accession>
<dbReference type="Proteomes" id="UP000033636">
    <property type="component" value="Unassembled WGS sequence"/>
</dbReference>